<feature type="compositionally biased region" description="Basic and acidic residues" evidence="1">
    <location>
        <begin position="1128"/>
        <end position="1160"/>
    </location>
</feature>
<dbReference type="InterPro" id="IPR007245">
    <property type="entry name" value="PIG-T"/>
</dbReference>
<accession>A0A8J9YEG3</accession>
<feature type="chain" id="PRO_5035470104" evidence="2">
    <location>
        <begin position="23"/>
        <end position="1682"/>
    </location>
</feature>
<protein>
    <submittedName>
        <fullName evidence="3">Uncharacterized protein</fullName>
    </submittedName>
</protein>
<evidence type="ECO:0000256" key="2">
    <source>
        <dbReference type="SAM" id="SignalP"/>
    </source>
</evidence>
<dbReference type="OrthoDB" id="331263at2759"/>
<dbReference type="Pfam" id="PF04113">
    <property type="entry name" value="Gpi16"/>
    <property type="match status" value="2"/>
</dbReference>
<proteinExistence type="predicted"/>
<name>A0A8J9YEG3_9NEOP</name>
<evidence type="ECO:0000313" key="4">
    <source>
        <dbReference type="Proteomes" id="UP000838878"/>
    </source>
</evidence>
<feature type="signal peptide" evidence="2">
    <location>
        <begin position="1"/>
        <end position="22"/>
    </location>
</feature>
<feature type="compositionally biased region" description="Basic and acidic residues" evidence="1">
    <location>
        <begin position="923"/>
        <end position="953"/>
    </location>
</feature>
<keyword evidence="2" id="KW-0732">Signal</keyword>
<dbReference type="PANTHER" id="PTHR12959:SF11">
    <property type="entry name" value="GPI TRANSAMIDASE COMPONENT PIG-T"/>
    <property type="match status" value="1"/>
</dbReference>
<dbReference type="PANTHER" id="PTHR12959">
    <property type="entry name" value="GPI TRANSAMIDASE COMPONENT PIG-T-RELATED"/>
    <property type="match status" value="1"/>
</dbReference>
<gene>
    <name evidence="3" type="ORF">BINO364_LOCUS10409</name>
</gene>
<sequence>MLNLKITIYSLISFGLIILTKGDEFKEEMFIKPLPPTHLYVYFNFITLVDGRQSFEHSHLAPRSLKEIMLRYQVEELHLTLTEGQWKHNLWGYPVLDAAPGAELYAWFSPELIDIDTQWKKLSSTLSGLFCASLNFIENFNTVTPKMALWPTGASNIKQNTTSHLRYASLPREIVCTENLTPWKKLLPCESSHGLASLLNSRMIHNTNYHSIGVHVRRICSNKNCFETDLEITQTVALVYDFKIINSMDWSFRKLFGQGLLGACPLSSSSKIYVDITSNQTYPFKLSPEPNNVVLSQRGGSETELAIYKLHHMMTVNIVAKYEAKNNIFVNIPPPLTFARYILGYGKEFGGIVTELTNNYWAPIDVVLLENAPWWLPIQLSSLRINGEAESNLIMSQYYSPGRSRQKPYHLELLLKLPPKSTTTITIDFEFVFLKWQEYPPDANHGFYIGSALISANLPTAKNYTSLPISGNTFDSVINASKPWYPMVFRTNGAMVSLPTPDFSMPYNVICLACTVVALAFGPLNNICTKELILKAVKNKQECLQKPSGIKSDVIIVHNKTNVDISADKYLLELDKYTSCPRCKYKFERAKKLLAKIPRIEKLDTVTICNHCRAEFKKPCQECSEIVNTFITSKIQKKKLLKEILLWLSNVENILEKKEKLSHLHRRTGSQLHIDSLRHISASSTSCHQPQIGQLLEFDHSIQSTVRPTKIQFLKKTEIIKGHLVTRSESALLYVHDEKINYNNKTTPLTFYHSYEHLGQPKSISKPFQQAIELEKDTYASKHFKLQDSLKKVARCDPFEINEPTYDDRNSINKTYKADRPGILLQQTELKSILSKTSLRKGTIHKSSSAQHSEKSLQKGFSYFFIKEISKDIRPITKRKSSAELIRDIQDKLDTKLELEKKEKEEKDLEKIQEDEKRRLHKTDLERKKLQQLESEKNKKDEKRSSGGELKDGKRIKKKIEAIPLIPKPSVKDINDKNKKKLTDIPKAKESLKVQKEKTESEDKMQADKDRKLKENQEKGDKMQAEKERKLKEKEDKMQAEKERKLREQQEKEEKTQADKERKLKEKEEKENLKKDKEEGLRKKKEERQRQYEEELRKNKDEEKFDKRQTDKNDTYAQELNRMIAEQVKQKEKESKIKSQKEQTKKEIAVENKPIEDNQDGKIASKTTKEPPPEKQDSKSQKGVTEPKSKGINMNQIKVRTPSLDDLILQLVKLKQSDPDKEKKPRPKRLSELNIPSVTINAHKGHKNKKEPECIICNDSELELDIENIVLNTTQSEKINDIIVGENILKCKPRKEKEVEEIGIAPLFFKSTFKDDGIVNVPKQESPKYVTETQESKPYPVLMPSKHMNVYRMRPAHPEFDWFEHNKNKKLMLYDTGEKLAEFDENGRGRWFYRNGRLALDYYDAEEINAQQRFVIYSSGDPDERGRSRPLAILATFDYLGNGIVFDHAEGVILDRSIGPVSHWKWHTLNDPPVLQQVMIDTQMAHKDPEILKLGGPTEDKARSDNEEMLAIEFDNFIKEKSKKLSQKFKPFQIKMKALKINEHFSLKVLDQATVYLIFRDGTTNLKINIGMVLDHQEIVDTDTAEVGEVSNSLERFPARTDSLAGLQRSVAYAQRVERARVERDRRLRPIEPRSSTDRLTAATSRPLRPPLRVCDTSSTALSANRCRKPATCNLYYDTRLS</sequence>
<keyword evidence="4" id="KW-1185">Reference proteome</keyword>
<organism evidence="3 4">
    <name type="scientific">Brenthis ino</name>
    <name type="common">lesser marbled fritillary</name>
    <dbReference type="NCBI Taxonomy" id="405034"/>
    <lineage>
        <taxon>Eukaryota</taxon>
        <taxon>Metazoa</taxon>
        <taxon>Ecdysozoa</taxon>
        <taxon>Arthropoda</taxon>
        <taxon>Hexapoda</taxon>
        <taxon>Insecta</taxon>
        <taxon>Pterygota</taxon>
        <taxon>Neoptera</taxon>
        <taxon>Endopterygota</taxon>
        <taxon>Lepidoptera</taxon>
        <taxon>Glossata</taxon>
        <taxon>Ditrysia</taxon>
        <taxon>Papilionoidea</taxon>
        <taxon>Nymphalidae</taxon>
        <taxon>Heliconiinae</taxon>
        <taxon>Argynnini</taxon>
        <taxon>Brenthis</taxon>
    </lineage>
</organism>
<feature type="compositionally biased region" description="Basic and acidic residues" evidence="1">
    <location>
        <begin position="1167"/>
        <end position="1189"/>
    </location>
</feature>
<feature type="region of interest" description="Disordered" evidence="1">
    <location>
        <begin position="923"/>
        <end position="1196"/>
    </location>
</feature>
<dbReference type="Proteomes" id="UP000838878">
    <property type="component" value="Chromosome 4"/>
</dbReference>
<reference evidence="3" key="1">
    <citation type="submission" date="2021-12" db="EMBL/GenBank/DDBJ databases">
        <authorList>
            <person name="Martin H S."/>
        </authorList>
    </citation>
    <scope>NUCLEOTIDE SEQUENCE</scope>
</reference>
<dbReference type="GO" id="GO:0016255">
    <property type="term" value="P:attachment of GPI anchor to protein"/>
    <property type="evidence" value="ECO:0007669"/>
    <property type="project" value="InterPro"/>
</dbReference>
<feature type="compositionally biased region" description="Basic and acidic residues" evidence="1">
    <location>
        <begin position="970"/>
        <end position="1114"/>
    </location>
</feature>
<feature type="compositionally biased region" description="Basic and acidic residues" evidence="1">
    <location>
        <begin position="1628"/>
        <end position="1637"/>
    </location>
</feature>
<feature type="non-terminal residue" evidence="3">
    <location>
        <position position="1682"/>
    </location>
</feature>
<evidence type="ECO:0000313" key="3">
    <source>
        <dbReference type="EMBL" id="CAH0724736.1"/>
    </source>
</evidence>
<evidence type="ECO:0000256" key="1">
    <source>
        <dbReference type="SAM" id="MobiDB-lite"/>
    </source>
</evidence>
<dbReference type="EMBL" id="OV170224">
    <property type="protein sequence ID" value="CAH0724736.1"/>
    <property type="molecule type" value="Genomic_DNA"/>
</dbReference>
<dbReference type="GO" id="GO:0042765">
    <property type="term" value="C:GPI-anchor transamidase complex"/>
    <property type="evidence" value="ECO:0007669"/>
    <property type="project" value="InterPro"/>
</dbReference>
<feature type="region of interest" description="Disordered" evidence="1">
    <location>
        <begin position="1628"/>
        <end position="1647"/>
    </location>
</feature>